<evidence type="ECO:0000313" key="2">
    <source>
        <dbReference type="EMBL" id="CAG6620890.1"/>
    </source>
</evidence>
<sequence length="132" mass="15086">MNHLILRYLGFASKSCVFLYFLLIVLVGLIYQICISDRVNFLDILYLSSDYSALQSSALGVNHNRNFFLQSRNPCPDIPHIPYSPLLYSTALSEIAVSRKSLHSGNQDFTSLRNGAFLKRMLSIRAKKKRRI</sequence>
<accession>A0A8D8Q0M4</accession>
<organism evidence="2">
    <name type="scientific">Cacopsylla melanoneura</name>
    <dbReference type="NCBI Taxonomy" id="428564"/>
    <lineage>
        <taxon>Eukaryota</taxon>
        <taxon>Metazoa</taxon>
        <taxon>Ecdysozoa</taxon>
        <taxon>Arthropoda</taxon>
        <taxon>Hexapoda</taxon>
        <taxon>Insecta</taxon>
        <taxon>Pterygota</taxon>
        <taxon>Neoptera</taxon>
        <taxon>Paraneoptera</taxon>
        <taxon>Hemiptera</taxon>
        <taxon>Sternorrhyncha</taxon>
        <taxon>Psylloidea</taxon>
        <taxon>Psyllidae</taxon>
        <taxon>Psyllinae</taxon>
        <taxon>Cacopsylla</taxon>
    </lineage>
</organism>
<reference evidence="2" key="1">
    <citation type="submission" date="2021-05" db="EMBL/GenBank/DDBJ databases">
        <authorList>
            <person name="Alioto T."/>
            <person name="Alioto T."/>
            <person name="Gomez Garrido J."/>
        </authorList>
    </citation>
    <scope>NUCLEOTIDE SEQUENCE</scope>
</reference>
<evidence type="ECO:0000256" key="1">
    <source>
        <dbReference type="SAM" id="Phobius"/>
    </source>
</evidence>
<proteinExistence type="predicted"/>
<keyword evidence="1" id="KW-0812">Transmembrane</keyword>
<dbReference type="EMBL" id="HBUF01048756">
    <property type="protein sequence ID" value="CAG6620890.1"/>
    <property type="molecule type" value="Transcribed_RNA"/>
</dbReference>
<dbReference type="AlphaFoldDB" id="A0A8D8Q0M4"/>
<name>A0A8D8Q0M4_9HEMI</name>
<keyword evidence="1" id="KW-1133">Transmembrane helix</keyword>
<keyword evidence="1" id="KW-0472">Membrane</keyword>
<feature type="transmembrane region" description="Helical" evidence="1">
    <location>
        <begin position="12"/>
        <end position="31"/>
    </location>
</feature>
<protein>
    <submittedName>
        <fullName evidence="2">Uncharacterized protein</fullName>
    </submittedName>
</protein>